<dbReference type="SUPFAM" id="SSF103657">
    <property type="entry name" value="BAR/IMD domain-like"/>
    <property type="match status" value="1"/>
</dbReference>
<dbReference type="Gene3D" id="1.20.1270.60">
    <property type="entry name" value="Arfaptin homology (AH) domain/BAR domain"/>
    <property type="match status" value="1"/>
</dbReference>
<dbReference type="InterPro" id="IPR027267">
    <property type="entry name" value="AH/BAR_dom_sf"/>
</dbReference>
<organism evidence="2 3">
    <name type="scientific">Molorchus minor</name>
    <dbReference type="NCBI Taxonomy" id="1323400"/>
    <lineage>
        <taxon>Eukaryota</taxon>
        <taxon>Metazoa</taxon>
        <taxon>Ecdysozoa</taxon>
        <taxon>Arthropoda</taxon>
        <taxon>Hexapoda</taxon>
        <taxon>Insecta</taxon>
        <taxon>Pterygota</taxon>
        <taxon>Neoptera</taxon>
        <taxon>Endopterygota</taxon>
        <taxon>Coleoptera</taxon>
        <taxon>Polyphaga</taxon>
        <taxon>Cucujiformia</taxon>
        <taxon>Chrysomeloidea</taxon>
        <taxon>Cerambycidae</taxon>
        <taxon>Lamiinae</taxon>
        <taxon>Monochamini</taxon>
        <taxon>Molorchus</taxon>
    </lineage>
</organism>
<proteinExistence type="predicted"/>
<gene>
    <name evidence="2" type="ORF">NQ317_003673</name>
</gene>
<protein>
    <submittedName>
        <fullName evidence="2">Uncharacterized protein</fullName>
    </submittedName>
</protein>
<evidence type="ECO:0000313" key="3">
    <source>
        <dbReference type="Proteomes" id="UP001162164"/>
    </source>
</evidence>
<feature type="region of interest" description="Disordered" evidence="1">
    <location>
        <begin position="1"/>
        <end position="20"/>
    </location>
</feature>
<evidence type="ECO:0000313" key="2">
    <source>
        <dbReference type="EMBL" id="KAJ8979931.1"/>
    </source>
</evidence>
<dbReference type="Proteomes" id="UP001162164">
    <property type="component" value="Unassembled WGS sequence"/>
</dbReference>
<sequence>MRTPDTQAGEGLKGSVDPTLGNPAILSDEVTRKKTEYQKYLELYKLMRCKFEEHYVKSGRGGRKLDDVRDKYQKACRKLHLTHNEYVLLLCEAVEFEKDFRTVLLPGLLEYQQSLQEAFISTWSTPTEPVKFTFDENLVEDSAGKLLPNQLTVDNLTVEWLRTKLSDLETGIKENQEKRTVITTNHDCLANGKTTPEQNNRLSIVSIDTSKKEINELKCHERKMLKQTELIKSALNELGCEEAPAAIELSSIDNQTFISNSSEQGDGSESTLNKRSMFERQRIFNMLRKPFRRKSLPSSPVAPPQALRAGETLPHAVRVEIP</sequence>
<dbReference type="EMBL" id="JAPWTJ010000302">
    <property type="protein sequence ID" value="KAJ8979931.1"/>
    <property type="molecule type" value="Genomic_DNA"/>
</dbReference>
<name>A0ABQ9JPX1_9CUCU</name>
<keyword evidence="3" id="KW-1185">Reference proteome</keyword>
<evidence type="ECO:0000256" key="1">
    <source>
        <dbReference type="SAM" id="MobiDB-lite"/>
    </source>
</evidence>
<reference evidence="2" key="1">
    <citation type="journal article" date="2023" name="Insect Mol. Biol.">
        <title>Genome sequencing provides insights into the evolution of gene families encoding plant cell wall-degrading enzymes in longhorned beetles.</title>
        <authorList>
            <person name="Shin N.R."/>
            <person name="Okamura Y."/>
            <person name="Kirsch R."/>
            <person name="Pauchet Y."/>
        </authorList>
    </citation>
    <scope>NUCLEOTIDE SEQUENCE</scope>
    <source>
        <strain evidence="2">MMC_N1</strain>
    </source>
</reference>
<accession>A0ABQ9JPX1</accession>
<comment type="caution">
    <text evidence="2">The sequence shown here is derived from an EMBL/GenBank/DDBJ whole genome shotgun (WGS) entry which is preliminary data.</text>
</comment>